<protein>
    <submittedName>
        <fullName evidence="2">Uncharacterized protein</fullName>
    </submittedName>
</protein>
<evidence type="ECO:0000313" key="3">
    <source>
        <dbReference type="Proteomes" id="UP000663881"/>
    </source>
</evidence>
<comment type="caution">
    <text evidence="2">The sequence shown here is derived from an EMBL/GenBank/DDBJ whole genome shotgun (WGS) entry which is preliminary data.</text>
</comment>
<organism evidence="2 3">
    <name type="scientific">Adineta steineri</name>
    <dbReference type="NCBI Taxonomy" id="433720"/>
    <lineage>
        <taxon>Eukaryota</taxon>
        <taxon>Metazoa</taxon>
        <taxon>Spiralia</taxon>
        <taxon>Gnathifera</taxon>
        <taxon>Rotifera</taxon>
        <taxon>Eurotatoria</taxon>
        <taxon>Bdelloidea</taxon>
        <taxon>Adinetida</taxon>
        <taxon>Adinetidae</taxon>
        <taxon>Adineta</taxon>
    </lineage>
</organism>
<dbReference type="EMBL" id="CAJOAY010022782">
    <property type="protein sequence ID" value="CAF4360664.1"/>
    <property type="molecule type" value="Genomic_DNA"/>
</dbReference>
<sequence>MLNPPEPPNKSKKSDKEEEDEEQEEEEEVEEEEPPSHLNVLWDEDEDDIMEEACIGNDYNLWSNGALKKNDTPS</sequence>
<gene>
    <name evidence="2" type="ORF">OKA104_LOCUS49306</name>
</gene>
<reference evidence="2" key="1">
    <citation type="submission" date="2021-02" db="EMBL/GenBank/DDBJ databases">
        <authorList>
            <person name="Nowell W R."/>
        </authorList>
    </citation>
    <scope>NUCLEOTIDE SEQUENCE</scope>
</reference>
<evidence type="ECO:0000313" key="2">
    <source>
        <dbReference type="EMBL" id="CAF4360664.1"/>
    </source>
</evidence>
<accession>A0A820LQI9</accession>
<dbReference type="Proteomes" id="UP000663881">
    <property type="component" value="Unassembled WGS sequence"/>
</dbReference>
<feature type="compositionally biased region" description="Acidic residues" evidence="1">
    <location>
        <begin position="17"/>
        <end position="33"/>
    </location>
</feature>
<feature type="region of interest" description="Disordered" evidence="1">
    <location>
        <begin position="1"/>
        <end position="39"/>
    </location>
</feature>
<feature type="non-terminal residue" evidence="2">
    <location>
        <position position="74"/>
    </location>
</feature>
<evidence type="ECO:0000256" key="1">
    <source>
        <dbReference type="SAM" id="MobiDB-lite"/>
    </source>
</evidence>
<proteinExistence type="predicted"/>
<dbReference type="AlphaFoldDB" id="A0A820LQI9"/>
<name>A0A820LQI9_9BILA</name>